<sequence length="306" mass="31172">MTGKMDQTMIIVSAIVGSLGLLSAILGFSAEGTKLTLSDLLWGDGVCYYPHNPALALGVCAVIFLIIAQVTFAVVGGCCGCCKSRAMPSETNRIIGVVCAIVSWIAAVIAFGLLVQGAALNATGAREASALGLCYVIKDGIFAGAAVLTLAATALGLTSYILLRRQPGAAAAAPKTGGGEQLPAGAAGIAMGQPQFPQQSPPQGYGQAPPPNYPQYSPPPQGPYGQAPNGQLQFPPPPAQGYGAHAPNQQFLPPPQGYGAHAPNPQYAPPAQGYGAYAPNQRFPPASPPSDQGYGQAPPTKGHEQV</sequence>
<dbReference type="EnsemblPlants" id="AVESA.00010b.r2.1AG0045330.1">
    <property type="protein sequence ID" value="AVESA.00010b.r2.1AG0045330.1.CDS"/>
    <property type="gene ID" value="AVESA.00010b.r2.1AG0045330"/>
</dbReference>
<reference evidence="1" key="2">
    <citation type="submission" date="2025-09" db="UniProtKB">
        <authorList>
            <consortium name="EnsemblPlants"/>
        </authorList>
    </citation>
    <scope>IDENTIFICATION</scope>
</reference>
<keyword evidence="2" id="KW-1185">Reference proteome</keyword>
<accession>A0ACD5TFF7</accession>
<protein>
    <submittedName>
        <fullName evidence="1">Uncharacterized protein</fullName>
    </submittedName>
</protein>
<evidence type="ECO:0000313" key="2">
    <source>
        <dbReference type="Proteomes" id="UP001732700"/>
    </source>
</evidence>
<evidence type="ECO:0000313" key="1">
    <source>
        <dbReference type="EnsemblPlants" id="AVESA.00010b.r2.1AG0045330.1.CDS"/>
    </source>
</evidence>
<reference evidence="1" key="1">
    <citation type="submission" date="2021-05" db="EMBL/GenBank/DDBJ databases">
        <authorList>
            <person name="Scholz U."/>
            <person name="Mascher M."/>
            <person name="Fiebig A."/>
        </authorList>
    </citation>
    <scope>NUCLEOTIDE SEQUENCE [LARGE SCALE GENOMIC DNA]</scope>
</reference>
<proteinExistence type="predicted"/>
<name>A0ACD5TFF7_AVESA</name>
<organism evidence="1 2">
    <name type="scientific">Avena sativa</name>
    <name type="common">Oat</name>
    <dbReference type="NCBI Taxonomy" id="4498"/>
    <lineage>
        <taxon>Eukaryota</taxon>
        <taxon>Viridiplantae</taxon>
        <taxon>Streptophyta</taxon>
        <taxon>Embryophyta</taxon>
        <taxon>Tracheophyta</taxon>
        <taxon>Spermatophyta</taxon>
        <taxon>Magnoliopsida</taxon>
        <taxon>Liliopsida</taxon>
        <taxon>Poales</taxon>
        <taxon>Poaceae</taxon>
        <taxon>BOP clade</taxon>
        <taxon>Pooideae</taxon>
        <taxon>Poodae</taxon>
        <taxon>Poeae</taxon>
        <taxon>Poeae Chloroplast Group 1 (Aveneae type)</taxon>
        <taxon>Aveninae</taxon>
        <taxon>Avena</taxon>
    </lineage>
</organism>
<dbReference type="Proteomes" id="UP001732700">
    <property type="component" value="Chromosome 1A"/>
</dbReference>